<protein>
    <submittedName>
        <fullName evidence="1">Putative cytoplasmic protein</fullName>
    </submittedName>
</protein>
<dbReference type="EMBL" id="CP001698">
    <property type="protein sequence ID" value="ADN02835.1"/>
    <property type="molecule type" value="Genomic_DNA"/>
</dbReference>
<dbReference type="AlphaFoldDB" id="E0RPY2"/>
<gene>
    <name evidence="1" type="ordered locus">STHERM_c19000</name>
</gene>
<reference key="1">
    <citation type="submission" date="2009-08" db="EMBL/GenBank/DDBJ databases">
        <title>The genome sequence of Spirochaeta thermophila DSM6192.</title>
        <authorList>
            <person name="Angelov A."/>
            <person name="Mientus M."/>
            <person name="Wittenberg S."/>
            <person name="Lehmann R."/>
            <person name="Liesegang H."/>
            <person name="Daniel R."/>
            <person name="Liebl W."/>
        </authorList>
    </citation>
    <scope>NUCLEOTIDE SEQUENCE</scope>
    <source>
        <strain>DSM 6192</strain>
    </source>
</reference>
<dbReference type="Gene3D" id="3.40.50.300">
    <property type="entry name" value="P-loop containing nucleotide triphosphate hydrolases"/>
    <property type="match status" value="1"/>
</dbReference>
<dbReference type="SUPFAM" id="SSF52540">
    <property type="entry name" value="P-loop containing nucleoside triphosphate hydrolases"/>
    <property type="match status" value="1"/>
</dbReference>
<dbReference type="eggNOG" id="COG0467">
    <property type="taxonomic scope" value="Bacteria"/>
</dbReference>
<reference evidence="1 2" key="2">
    <citation type="journal article" date="2010" name="J. Bacteriol.">
        <title>Genome sequence of the polysaccharide-degrading, thermophilic anaerobe Spirochaeta thermophila DSM 6192.</title>
        <authorList>
            <person name="Angelov A."/>
            <person name="Liebl S."/>
            <person name="Ballschmiter M."/>
            <person name="Bomeke M."/>
            <person name="Lehmann R."/>
            <person name="Liesegang H."/>
            <person name="Daniel R."/>
            <person name="Liebl W."/>
        </authorList>
    </citation>
    <scope>NUCLEOTIDE SEQUENCE [LARGE SCALE GENOMIC DNA]</scope>
    <source>
        <strain evidence="2">ATCC 49972 / DSM 6192 / RI 19.B1</strain>
    </source>
</reference>
<dbReference type="InterPro" id="IPR027417">
    <property type="entry name" value="P-loop_NTPase"/>
</dbReference>
<name>E0RPY2_WINT6</name>
<dbReference type="Proteomes" id="UP000001296">
    <property type="component" value="Chromosome"/>
</dbReference>
<dbReference type="RefSeq" id="WP_013314674.1">
    <property type="nucleotide sequence ID" value="NC_014484.1"/>
</dbReference>
<proteinExistence type="predicted"/>
<dbReference type="PaxDb" id="665571-STHERM_c19000"/>
<evidence type="ECO:0000313" key="2">
    <source>
        <dbReference type="Proteomes" id="UP000001296"/>
    </source>
</evidence>
<dbReference type="HOGENOM" id="CLU_103376_0_0_12"/>
<evidence type="ECO:0000313" key="1">
    <source>
        <dbReference type="EMBL" id="ADN02835.1"/>
    </source>
</evidence>
<accession>E0RPY2</accession>
<dbReference type="KEGG" id="sta:STHERM_c19000"/>
<organism evidence="1 2">
    <name type="scientific">Winmispira thermophila (strain ATCC 49972 / DSM 6192 / RI 19.B1)</name>
    <name type="common">Spirochaeta thermophila</name>
    <dbReference type="NCBI Taxonomy" id="665571"/>
    <lineage>
        <taxon>Bacteria</taxon>
        <taxon>Pseudomonadati</taxon>
        <taxon>Spirochaetota</taxon>
        <taxon>Spirochaetia</taxon>
        <taxon>Winmispirales</taxon>
        <taxon>Winmispiraceae</taxon>
        <taxon>Winmispira</taxon>
    </lineage>
</organism>
<sequence>MVKTELIKRSPLRILERSLHGGLKPGEIGVLTGKKGIGKTACLVHVATDKLFRGKHVIHISYAPNVHHLIDWYEDIFKEIARKRNLENAMDVHEEIIRNRVILNFHKEGAKTSHVVATLRALKEGGAFDVDQVIVDGYEFTTVDPHEFALFKEVAEDLGISFWFSASTGEEAPEVDEGSFPVLLDPVKDMLDVVLLLLPGKDGVTLHLVKDRDRLGDTDLHLVLDPKTLLISEED</sequence>